<dbReference type="EMBL" id="BGPR01012846">
    <property type="protein sequence ID" value="GBN57975.1"/>
    <property type="molecule type" value="Genomic_DNA"/>
</dbReference>
<evidence type="ECO:0000313" key="2">
    <source>
        <dbReference type="EMBL" id="GBN57975.1"/>
    </source>
</evidence>
<organism evidence="2 3">
    <name type="scientific">Araneus ventricosus</name>
    <name type="common">Orbweaver spider</name>
    <name type="synonym">Epeira ventricosa</name>
    <dbReference type="NCBI Taxonomy" id="182803"/>
    <lineage>
        <taxon>Eukaryota</taxon>
        <taxon>Metazoa</taxon>
        <taxon>Ecdysozoa</taxon>
        <taxon>Arthropoda</taxon>
        <taxon>Chelicerata</taxon>
        <taxon>Arachnida</taxon>
        <taxon>Araneae</taxon>
        <taxon>Araneomorphae</taxon>
        <taxon>Entelegynae</taxon>
        <taxon>Araneoidea</taxon>
        <taxon>Araneidae</taxon>
        <taxon>Araneus</taxon>
    </lineage>
</organism>
<name>A0A4Y2Q1E0_ARAVE</name>
<feature type="compositionally biased region" description="Polar residues" evidence="1">
    <location>
        <begin position="72"/>
        <end position="81"/>
    </location>
</feature>
<accession>A0A4Y2Q1E0</accession>
<evidence type="ECO:0000256" key="1">
    <source>
        <dbReference type="SAM" id="MobiDB-lite"/>
    </source>
</evidence>
<gene>
    <name evidence="2" type="ORF">AVEN_151101_1</name>
</gene>
<reference evidence="2 3" key="1">
    <citation type="journal article" date="2019" name="Sci. Rep.">
        <title>Orb-weaving spider Araneus ventricosus genome elucidates the spidroin gene catalogue.</title>
        <authorList>
            <person name="Kono N."/>
            <person name="Nakamura H."/>
            <person name="Ohtoshi R."/>
            <person name="Moran D.A.P."/>
            <person name="Shinohara A."/>
            <person name="Yoshida Y."/>
            <person name="Fujiwara M."/>
            <person name="Mori M."/>
            <person name="Tomita M."/>
            <person name="Arakawa K."/>
        </authorList>
    </citation>
    <scope>NUCLEOTIDE SEQUENCE [LARGE SCALE GENOMIC DNA]</scope>
</reference>
<proteinExistence type="predicted"/>
<evidence type="ECO:0000313" key="3">
    <source>
        <dbReference type="Proteomes" id="UP000499080"/>
    </source>
</evidence>
<dbReference type="AlphaFoldDB" id="A0A4Y2Q1E0"/>
<comment type="caution">
    <text evidence="2">The sequence shown here is derived from an EMBL/GenBank/DDBJ whole genome shotgun (WGS) entry which is preliminary data.</text>
</comment>
<protein>
    <submittedName>
        <fullName evidence="2">Uncharacterized protein</fullName>
    </submittedName>
</protein>
<keyword evidence="3" id="KW-1185">Reference proteome</keyword>
<feature type="region of interest" description="Disordered" evidence="1">
    <location>
        <begin position="72"/>
        <end position="127"/>
    </location>
</feature>
<feature type="compositionally biased region" description="Polar residues" evidence="1">
    <location>
        <begin position="88"/>
        <end position="102"/>
    </location>
</feature>
<sequence length="178" mass="19288">MPANRKRRLRSLVSSVIPVFIMVRVKQCRPLVGISHLLRIGTTPRHLTLVFSVTGPSASQPMAEARKLIKSRTPTPGNSYVSAVKKSTAPSTQTNPDVSICSSKPPDSIARASPPITNLPISSSPSVTPVSEEALLSPDLTDFKLVSYKKKLKRDSPTKTNHSIAKAEKISILHFLSP</sequence>
<dbReference type="Proteomes" id="UP000499080">
    <property type="component" value="Unassembled WGS sequence"/>
</dbReference>